<feature type="chain" id="PRO_5020861080" description="Prenyltransferase alpha-alpha toroid domain-containing protein" evidence="2">
    <location>
        <begin position="22"/>
        <end position="288"/>
    </location>
</feature>
<feature type="signal peptide" evidence="2">
    <location>
        <begin position="1"/>
        <end position="21"/>
    </location>
</feature>
<keyword evidence="2" id="KW-0732">Signal</keyword>
<evidence type="ECO:0000259" key="3">
    <source>
        <dbReference type="Pfam" id="PF00432"/>
    </source>
</evidence>
<keyword evidence="5" id="KW-1185">Reference proteome</keyword>
<dbReference type="Pfam" id="PF00432">
    <property type="entry name" value="Prenyltrans"/>
    <property type="match status" value="1"/>
</dbReference>
<dbReference type="AlphaFoldDB" id="A0A4V2SAF6"/>
<dbReference type="EMBL" id="SLWV01000021">
    <property type="protein sequence ID" value="TCO71480.1"/>
    <property type="molecule type" value="Genomic_DNA"/>
</dbReference>
<evidence type="ECO:0000313" key="4">
    <source>
        <dbReference type="EMBL" id="TCO71480.1"/>
    </source>
</evidence>
<organism evidence="4 5">
    <name type="scientific">Marinisporobacter balticus</name>
    <dbReference type="NCBI Taxonomy" id="2018667"/>
    <lineage>
        <taxon>Bacteria</taxon>
        <taxon>Bacillati</taxon>
        <taxon>Bacillota</taxon>
        <taxon>Clostridia</taxon>
        <taxon>Peptostreptococcales</taxon>
        <taxon>Thermotaleaceae</taxon>
        <taxon>Marinisporobacter</taxon>
    </lineage>
</organism>
<dbReference type="RefSeq" id="WP_132246561.1">
    <property type="nucleotide sequence ID" value="NZ_SLWV01000021.1"/>
</dbReference>
<dbReference type="OrthoDB" id="1880081at2"/>
<dbReference type="CDD" id="cd00688">
    <property type="entry name" value="ISOPREN_C2_like"/>
    <property type="match status" value="1"/>
</dbReference>
<dbReference type="InterPro" id="IPR001330">
    <property type="entry name" value="Prenyltrans"/>
</dbReference>
<dbReference type="InterPro" id="IPR008930">
    <property type="entry name" value="Terpenoid_cyclase/PrenylTrfase"/>
</dbReference>
<evidence type="ECO:0000256" key="2">
    <source>
        <dbReference type="SAM" id="SignalP"/>
    </source>
</evidence>
<feature type="domain" description="Prenyltransferase alpha-alpha toroid" evidence="3">
    <location>
        <begin position="89"/>
        <end position="188"/>
    </location>
</feature>
<dbReference type="GO" id="GO:0003824">
    <property type="term" value="F:catalytic activity"/>
    <property type="evidence" value="ECO:0007669"/>
    <property type="project" value="InterPro"/>
</dbReference>
<dbReference type="SUPFAM" id="SSF48239">
    <property type="entry name" value="Terpenoid cyclases/Protein prenyltransferases"/>
    <property type="match status" value="1"/>
</dbReference>
<keyword evidence="1" id="KW-0677">Repeat</keyword>
<dbReference type="Gene3D" id="1.50.10.20">
    <property type="match status" value="1"/>
</dbReference>
<proteinExistence type="predicted"/>
<comment type="caution">
    <text evidence="4">The sequence shown here is derived from an EMBL/GenBank/DDBJ whole genome shotgun (WGS) entry which is preliminary data.</text>
</comment>
<reference evidence="4 5" key="1">
    <citation type="submission" date="2019-03" db="EMBL/GenBank/DDBJ databases">
        <title>Genomic Encyclopedia of Type Strains, Phase IV (KMG-IV): sequencing the most valuable type-strain genomes for metagenomic binning, comparative biology and taxonomic classification.</title>
        <authorList>
            <person name="Goeker M."/>
        </authorList>
    </citation>
    <scope>NUCLEOTIDE SEQUENCE [LARGE SCALE GENOMIC DNA]</scope>
    <source>
        <strain evidence="4 5">DSM 102940</strain>
    </source>
</reference>
<gene>
    <name evidence="4" type="ORF">EV214_12132</name>
</gene>
<dbReference type="Proteomes" id="UP000294919">
    <property type="component" value="Unassembled WGS sequence"/>
</dbReference>
<evidence type="ECO:0000256" key="1">
    <source>
        <dbReference type="ARBA" id="ARBA00022737"/>
    </source>
</evidence>
<sequence>MKKITALTIAILMVFTSFAFALDFNATVKYLEKQELDEWGILALYSSGTDVKNKTLKRVDDSTATTDYEAYMMGAIPKGEDVSDYAGKIVKTQRENGKFADYIDGTGEDLINAHIWGIISLYAANKENYDKQKALIWLKENQNEDGGFGVFTGYNHSDIDMTGMGVIAYSILGLNKDSKEVKKALSFIEKNLDKKESCEGVAYYILAKVKLGLAVDKSLYNKLLQYKIKDGSFKHLKKLSRGNYMASWHALLAMIDYKNKISVFDRLHDFNKLKDEKKKAVVKKTSAK</sequence>
<protein>
    <recommendedName>
        <fullName evidence="3">Prenyltransferase alpha-alpha toroid domain-containing protein</fullName>
    </recommendedName>
</protein>
<name>A0A4V2SAF6_9FIRM</name>
<accession>A0A4V2SAF6</accession>
<evidence type="ECO:0000313" key="5">
    <source>
        <dbReference type="Proteomes" id="UP000294919"/>
    </source>
</evidence>